<gene>
    <name evidence="1" type="ORF">JCM17207_25470</name>
</gene>
<dbReference type="Gene3D" id="1.10.10.1850">
    <property type="entry name" value="Sporulation protein-like"/>
    <property type="match status" value="1"/>
</dbReference>
<evidence type="ECO:0000313" key="2">
    <source>
        <dbReference type="Proteomes" id="UP001055185"/>
    </source>
</evidence>
<sequence>MNFTYEEVNLMALYNSGSRERLIEVLTEMRTYLTWSETELRDLTDSTLDKLAGMSDAEFDALELYPDFM</sequence>
<protein>
    <submittedName>
        <fullName evidence="1">Uncharacterized protein</fullName>
    </submittedName>
</protein>
<dbReference type="InterPro" id="IPR025468">
    <property type="entry name" value="TTRAP"/>
</dbReference>
<dbReference type="Proteomes" id="UP001055185">
    <property type="component" value="Unassembled WGS sequence"/>
</dbReference>
<organism evidence="1 2">
    <name type="scientific">Faecalibacterium gallinarum</name>
    <dbReference type="NCBI Taxonomy" id="2903556"/>
    <lineage>
        <taxon>Bacteria</taxon>
        <taxon>Bacillati</taxon>
        <taxon>Bacillota</taxon>
        <taxon>Clostridia</taxon>
        <taxon>Eubacteriales</taxon>
        <taxon>Oscillospiraceae</taxon>
        <taxon>Faecalibacterium</taxon>
    </lineage>
</organism>
<dbReference type="RefSeq" id="WP_238318121.1">
    <property type="nucleotide sequence ID" value="NZ_BQKV01000115.1"/>
</dbReference>
<dbReference type="Pfam" id="PF14203">
    <property type="entry name" value="TTRAP"/>
    <property type="match status" value="1"/>
</dbReference>
<proteinExistence type="predicted"/>
<reference evidence="1" key="1">
    <citation type="journal article" date="2022" name="Int. J. Syst. Evol. Microbiol.">
        <title>Genome-based, phenotypic and chemotaxonomic classification of Faecalibacterium strains: proposal of three novel species Faecalibacterium duncaniae sp. nov., Faecalibacterium hattorii sp. nov. and Faecalibacterium gallinarum sp. nov. .</title>
        <authorList>
            <person name="Sakamoto M."/>
            <person name="Sakurai N."/>
            <person name="Tanno H."/>
            <person name="Iino T."/>
            <person name="Ohkuma M."/>
            <person name="Endo A."/>
        </authorList>
    </citation>
    <scope>NUCLEOTIDE SEQUENCE</scope>
    <source>
        <strain evidence="1">JCM 17207</strain>
    </source>
</reference>
<comment type="caution">
    <text evidence="1">The sequence shown here is derived from an EMBL/GenBank/DDBJ whole genome shotgun (WGS) entry which is preliminary data.</text>
</comment>
<accession>A0AA37J4U6</accession>
<dbReference type="EMBL" id="BQKV01000115">
    <property type="protein sequence ID" value="GJN65922.1"/>
    <property type="molecule type" value="Genomic_DNA"/>
</dbReference>
<dbReference type="AlphaFoldDB" id="A0AA37J4U6"/>
<keyword evidence="2" id="KW-1185">Reference proteome</keyword>
<dbReference type="InterPro" id="IPR041965">
    <property type="entry name" value="TTRAP_sf"/>
</dbReference>
<evidence type="ECO:0000313" key="1">
    <source>
        <dbReference type="EMBL" id="GJN65922.1"/>
    </source>
</evidence>
<name>A0AA37J4U6_9FIRM</name>